<dbReference type="PATRIC" id="fig|1461584.3.peg.2535"/>
<reference evidence="1" key="1">
    <citation type="submission" date="2014-07" db="EMBL/GenBank/DDBJ databases">
        <authorList>
            <person name="Urmite Genomes Urmite Genomes"/>
        </authorList>
    </citation>
    <scope>NUCLEOTIDE SEQUENCE</scope>
    <source>
        <strain evidence="1">11W110_air</strain>
    </source>
</reference>
<organism evidence="1">
    <name type="scientific">Arthrobacter saudimassiliensis</name>
    <dbReference type="NCBI Taxonomy" id="1461584"/>
    <lineage>
        <taxon>Bacteria</taxon>
        <taxon>Bacillati</taxon>
        <taxon>Actinomycetota</taxon>
        <taxon>Actinomycetes</taxon>
        <taxon>Micrococcales</taxon>
        <taxon>Micrococcaceae</taxon>
        <taxon>Arthrobacter</taxon>
    </lineage>
</organism>
<proteinExistence type="predicted"/>
<gene>
    <name evidence="1" type="ORF">BN1051_02563</name>
</gene>
<evidence type="ECO:0000313" key="1">
    <source>
        <dbReference type="EMBL" id="CEA09196.1"/>
    </source>
</evidence>
<dbReference type="EMBL" id="LN483071">
    <property type="protein sequence ID" value="CEA09196.1"/>
    <property type="molecule type" value="Genomic_DNA"/>
</dbReference>
<dbReference type="AlphaFoldDB" id="A0A078MWK4"/>
<sequence>MNAHMNSGDDGRQEHGAAVRAQLVGSWILVGVPLGYGVFQTLTRAAALFG</sequence>
<accession>A0A078MWK4</accession>
<protein>
    <submittedName>
        <fullName evidence="1">Uncharacterized protein</fullName>
    </submittedName>
</protein>
<name>A0A078MWK4_9MICC</name>